<dbReference type="PROSITE" id="PS01298">
    <property type="entry name" value="DAPB"/>
    <property type="match status" value="1"/>
</dbReference>
<comment type="catalytic activity">
    <reaction evidence="11 13">
        <text>(S)-2,3,4,5-tetrahydrodipicolinate + NADP(+) + H2O = (2S,4S)-4-hydroxy-2,3,4,5-tetrahydrodipicolinate + NADPH + H(+)</text>
        <dbReference type="Rhea" id="RHEA:35331"/>
        <dbReference type="ChEBI" id="CHEBI:15377"/>
        <dbReference type="ChEBI" id="CHEBI:15378"/>
        <dbReference type="ChEBI" id="CHEBI:16845"/>
        <dbReference type="ChEBI" id="CHEBI:57783"/>
        <dbReference type="ChEBI" id="CHEBI:58349"/>
        <dbReference type="ChEBI" id="CHEBI:67139"/>
        <dbReference type="EC" id="1.17.1.8"/>
    </reaction>
</comment>
<feature type="domain" description="Dihydrodipicolinate reductase N-terminal" evidence="14">
    <location>
        <begin position="4"/>
        <end position="123"/>
    </location>
</feature>
<dbReference type="RefSeq" id="WP_075082974.1">
    <property type="nucleotide sequence ID" value="NZ_CP042912.1"/>
</dbReference>
<dbReference type="InterPro" id="IPR000846">
    <property type="entry name" value="DapB_N"/>
</dbReference>
<dbReference type="PANTHER" id="PTHR20836">
    <property type="entry name" value="DIHYDRODIPICOLINATE REDUCTASE"/>
    <property type="match status" value="1"/>
</dbReference>
<accession>A0A5B9PB09</accession>
<dbReference type="GO" id="GO:0019877">
    <property type="term" value="P:diaminopimelate biosynthetic process"/>
    <property type="evidence" value="ECO:0007669"/>
    <property type="project" value="UniProtKB-UniRule"/>
</dbReference>
<evidence type="ECO:0000256" key="4">
    <source>
        <dbReference type="ARBA" id="ARBA00022857"/>
    </source>
</evidence>
<dbReference type="HAMAP" id="MF_00102">
    <property type="entry name" value="DapB"/>
    <property type="match status" value="1"/>
</dbReference>
<dbReference type="Pfam" id="PF05173">
    <property type="entry name" value="DapB_C"/>
    <property type="match status" value="1"/>
</dbReference>
<proteinExistence type="inferred from homology"/>
<dbReference type="InterPro" id="IPR036291">
    <property type="entry name" value="NAD(P)-bd_dom_sf"/>
</dbReference>
<dbReference type="CDD" id="cd02274">
    <property type="entry name" value="DHDPR_N"/>
    <property type="match status" value="1"/>
</dbReference>
<keyword evidence="3 13" id="KW-0028">Amino-acid biosynthesis</keyword>
<keyword evidence="17" id="KW-1185">Reference proteome</keyword>
<evidence type="ECO:0000256" key="2">
    <source>
        <dbReference type="ARBA" id="ARBA00022490"/>
    </source>
</evidence>
<feature type="active site" description="Proton donor" evidence="13">
    <location>
        <position position="160"/>
    </location>
</feature>
<evidence type="ECO:0000259" key="14">
    <source>
        <dbReference type="Pfam" id="PF01113"/>
    </source>
</evidence>
<feature type="domain" description="Dihydrodipicolinate reductase C-terminal" evidence="15">
    <location>
        <begin position="127"/>
        <end position="262"/>
    </location>
</feature>
<dbReference type="EC" id="1.17.1.8" evidence="10 13"/>
<keyword evidence="8 13" id="KW-0457">Lysine biosynthesis</keyword>
<comment type="function">
    <text evidence="13">Catalyzes the conversion of 4-hydroxy-tetrahydrodipicolinate (HTPA) to tetrahydrodipicolinate.</text>
</comment>
<evidence type="ECO:0000313" key="17">
    <source>
        <dbReference type="Proteomes" id="UP000322214"/>
    </source>
</evidence>
<feature type="binding site" evidence="13">
    <location>
        <begin position="166"/>
        <end position="167"/>
    </location>
    <ligand>
        <name>(S)-2,3,4,5-tetrahydrodipicolinate</name>
        <dbReference type="ChEBI" id="CHEBI:16845"/>
    </ligand>
</feature>
<comment type="catalytic activity">
    <reaction evidence="12 13">
        <text>(S)-2,3,4,5-tetrahydrodipicolinate + NAD(+) + H2O = (2S,4S)-4-hydroxy-2,3,4,5-tetrahydrodipicolinate + NADH + H(+)</text>
        <dbReference type="Rhea" id="RHEA:35323"/>
        <dbReference type="ChEBI" id="CHEBI:15377"/>
        <dbReference type="ChEBI" id="CHEBI:15378"/>
        <dbReference type="ChEBI" id="CHEBI:16845"/>
        <dbReference type="ChEBI" id="CHEBI:57540"/>
        <dbReference type="ChEBI" id="CHEBI:57945"/>
        <dbReference type="ChEBI" id="CHEBI:67139"/>
        <dbReference type="EC" id="1.17.1.8"/>
    </reaction>
</comment>
<organism evidence="16 17">
    <name type="scientific">Mariniblastus fucicola</name>
    <dbReference type="NCBI Taxonomy" id="980251"/>
    <lineage>
        <taxon>Bacteria</taxon>
        <taxon>Pseudomonadati</taxon>
        <taxon>Planctomycetota</taxon>
        <taxon>Planctomycetia</taxon>
        <taxon>Pirellulales</taxon>
        <taxon>Pirellulaceae</taxon>
        <taxon>Mariniblastus</taxon>
    </lineage>
</organism>
<feature type="binding site" evidence="13">
    <location>
        <position position="157"/>
    </location>
    <ligand>
        <name>(S)-2,3,4,5-tetrahydrodipicolinate</name>
        <dbReference type="ChEBI" id="CHEBI:16845"/>
    </ligand>
</feature>
<dbReference type="SUPFAM" id="SSF51735">
    <property type="entry name" value="NAD(P)-binding Rossmann-fold domains"/>
    <property type="match status" value="1"/>
</dbReference>
<dbReference type="GO" id="GO:0050661">
    <property type="term" value="F:NADP binding"/>
    <property type="evidence" value="ECO:0007669"/>
    <property type="project" value="UniProtKB-UniRule"/>
</dbReference>
<keyword evidence="2 13" id="KW-0963">Cytoplasm</keyword>
<comment type="pathway">
    <text evidence="9 13">Amino-acid biosynthesis; L-lysine biosynthesis via DAP pathway; (S)-tetrahydrodipicolinate from L-aspartate: step 4/4.</text>
</comment>
<comment type="similarity">
    <text evidence="1 13">Belongs to the DapB family.</text>
</comment>
<dbReference type="PANTHER" id="PTHR20836:SF0">
    <property type="entry name" value="4-HYDROXY-TETRAHYDRODIPICOLINATE REDUCTASE 1, CHLOROPLASTIC-RELATED"/>
    <property type="match status" value="1"/>
</dbReference>
<reference evidence="16 17" key="1">
    <citation type="submission" date="2019-08" db="EMBL/GenBank/DDBJ databases">
        <title>Deep-cultivation of Planctomycetes and their phenomic and genomic characterization uncovers novel biology.</title>
        <authorList>
            <person name="Wiegand S."/>
            <person name="Jogler M."/>
            <person name="Boedeker C."/>
            <person name="Pinto D."/>
            <person name="Vollmers J."/>
            <person name="Rivas-Marin E."/>
            <person name="Kohn T."/>
            <person name="Peeters S.H."/>
            <person name="Heuer A."/>
            <person name="Rast P."/>
            <person name="Oberbeckmann S."/>
            <person name="Bunk B."/>
            <person name="Jeske O."/>
            <person name="Meyerdierks A."/>
            <person name="Storesund J.E."/>
            <person name="Kallscheuer N."/>
            <person name="Luecker S."/>
            <person name="Lage O.M."/>
            <person name="Pohl T."/>
            <person name="Merkel B.J."/>
            <person name="Hornburger P."/>
            <person name="Mueller R.-W."/>
            <person name="Bruemmer F."/>
            <person name="Labrenz M."/>
            <person name="Spormann A.M."/>
            <person name="Op den Camp H."/>
            <person name="Overmann J."/>
            <person name="Amann R."/>
            <person name="Jetten M.S.M."/>
            <person name="Mascher T."/>
            <person name="Medema M.H."/>
            <person name="Devos D.P."/>
            <person name="Kaster A.-K."/>
            <person name="Ovreas L."/>
            <person name="Rohde M."/>
            <person name="Galperin M.Y."/>
            <person name="Jogler C."/>
        </authorList>
    </citation>
    <scope>NUCLEOTIDE SEQUENCE [LARGE SCALE GENOMIC DNA]</scope>
    <source>
        <strain evidence="16 17">FC18</strain>
    </source>
</reference>
<evidence type="ECO:0000256" key="3">
    <source>
        <dbReference type="ARBA" id="ARBA00022605"/>
    </source>
</evidence>
<feature type="binding site" evidence="13">
    <location>
        <position position="36"/>
    </location>
    <ligand>
        <name>NADP(+)</name>
        <dbReference type="ChEBI" id="CHEBI:58349"/>
    </ligand>
</feature>
<evidence type="ECO:0000259" key="15">
    <source>
        <dbReference type="Pfam" id="PF05173"/>
    </source>
</evidence>
<evidence type="ECO:0000256" key="7">
    <source>
        <dbReference type="ARBA" id="ARBA00023027"/>
    </source>
</evidence>
<evidence type="ECO:0000256" key="9">
    <source>
        <dbReference type="ARBA" id="ARBA00037922"/>
    </source>
</evidence>
<dbReference type="GO" id="GO:0008839">
    <property type="term" value="F:4-hydroxy-tetrahydrodipicolinate reductase"/>
    <property type="evidence" value="ECO:0007669"/>
    <property type="project" value="UniProtKB-UniRule"/>
</dbReference>
<feature type="binding site" evidence="13">
    <location>
        <begin position="9"/>
        <end position="14"/>
    </location>
    <ligand>
        <name>NAD(+)</name>
        <dbReference type="ChEBI" id="CHEBI:57540"/>
    </ligand>
</feature>
<evidence type="ECO:0000256" key="11">
    <source>
        <dbReference type="ARBA" id="ARBA00049080"/>
    </source>
</evidence>
<dbReference type="GO" id="GO:0051287">
    <property type="term" value="F:NAD binding"/>
    <property type="evidence" value="ECO:0007669"/>
    <property type="project" value="UniProtKB-UniRule"/>
</dbReference>
<evidence type="ECO:0000256" key="13">
    <source>
        <dbReference type="HAMAP-Rule" id="MF_00102"/>
    </source>
</evidence>
<dbReference type="KEGG" id="mff:MFFC18_38120"/>
<name>A0A5B9PB09_9BACT</name>
<evidence type="ECO:0000313" key="16">
    <source>
        <dbReference type="EMBL" id="QEG23907.1"/>
    </source>
</evidence>
<feature type="binding site" evidence="13">
    <location>
        <position position="35"/>
    </location>
    <ligand>
        <name>NAD(+)</name>
        <dbReference type="ChEBI" id="CHEBI:57540"/>
    </ligand>
</feature>
<dbReference type="OrthoDB" id="9790352at2"/>
<evidence type="ECO:0000256" key="6">
    <source>
        <dbReference type="ARBA" id="ARBA00023002"/>
    </source>
</evidence>
<feature type="binding site" evidence="13">
    <location>
        <begin position="96"/>
        <end position="98"/>
    </location>
    <ligand>
        <name>NAD(+)</name>
        <dbReference type="ChEBI" id="CHEBI:57540"/>
    </ligand>
</feature>
<dbReference type="Gene3D" id="3.30.360.10">
    <property type="entry name" value="Dihydrodipicolinate Reductase, domain 2"/>
    <property type="match status" value="1"/>
</dbReference>
<keyword evidence="5 13" id="KW-0220">Diaminopimelate biosynthesis</keyword>
<dbReference type="InterPro" id="IPR022664">
    <property type="entry name" value="DapB_N_CS"/>
</dbReference>
<keyword evidence="6 13" id="KW-0560">Oxidoreductase</keyword>
<keyword evidence="4 13" id="KW-0521">NADP</keyword>
<dbReference type="PIRSF" id="PIRSF000161">
    <property type="entry name" value="DHPR"/>
    <property type="match status" value="1"/>
</dbReference>
<feature type="active site" description="Proton donor/acceptor" evidence="13">
    <location>
        <position position="156"/>
    </location>
</feature>
<dbReference type="GO" id="GO:0005829">
    <property type="term" value="C:cytosol"/>
    <property type="evidence" value="ECO:0007669"/>
    <property type="project" value="TreeGrafter"/>
</dbReference>
<dbReference type="Gene3D" id="3.40.50.720">
    <property type="entry name" value="NAD(P)-binding Rossmann-like Domain"/>
    <property type="match status" value="1"/>
</dbReference>
<dbReference type="GO" id="GO:0016726">
    <property type="term" value="F:oxidoreductase activity, acting on CH or CH2 groups, NAD or NADP as acceptor"/>
    <property type="evidence" value="ECO:0007669"/>
    <property type="project" value="UniProtKB-UniRule"/>
</dbReference>
<dbReference type="EMBL" id="CP042912">
    <property type="protein sequence ID" value="QEG23907.1"/>
    <property type="molecule type" value="Genomic_DNA"/>
</dbReference>
<dbReference type="Proteomes" id="UP000322214">
    <property type="component" value="Chromosome"/>
</dbReference>
<dbReference type="NCBIfam" id="TIGR00036">
    <property type="entry name" value="dapB"/>
    <property type="match status" value="1"/>
</dbReference>
<dbReference type="InterPro" id="IPR022663">
    <property type="entry name" value="DapB_C"/>
</dbReference>
<protein>
    <recommendedName>
        <fullName evidence="10 13">4-hydroxy-tetrahydrodipicolinate reductase</fullName>
        <shortName evidence="13">HTPA reductase</shortName>
        <ecNumber evidence="10 13">1.17.1.8</ecNumber>
    </recommendedName>
</protein>
<dbReference type="STRING" id="980251.GCA_001642875_00173"/>
<dbReference type="GO" id="GO:0009089">
    <property type="term" value="P:lysine biosynthetic process via diaminopimelate"/>
    <property type="evidence" value="ECO:0007669"/>
    <property type="project" value="UniProtKB-UniRule"/>
</dbReference>
<comment type="caution">
    <text evidence="13">Was originally thought to be a dihydrodipicolinate reductase (DHDPR), catalyzing the conversion of dihydrodipicolinate to tetrahydrodipicolinate. However, it was shown in E.coli that the substrate of the enzymatic reaction is not dihydrodipicolinate (DHDP) but in fact (2S,4S)-4-hydroxy-2,3,4,5-tetrahydrodipicolinic acid (HTPA), the product released by the DapA-catalyzed reaction.</text>
</comment>
<dbReference type="UniPathway" id="UPA00034">
    <property type="reaction ID" value="UER00018"/>
</dbReference>
<evidence type="ECO:0000256" key="5">
    <source>
        <dbReference type="ARBA" id="ARBA00022915"/>
    </source>
</evidence>
<evidence type="ECO:0000256" key="10">
    <source>
        <dbReference type="ARBA" id="ARBA00038983"/>
    </source>
</evidence>
<dbReference type="Pfam" id="PF01113">
    <property type="entry name" value="DapB_N"/>
    <property type="match status" value="1"/>
</dbReference>
<evidence type="ECO:0000256" key="8">
    <source>
        <dbReference type="ARBA" id="ARBA00023154"/>
    </source>
</evidence>
<gene>
    <name evidence="13 16" type="primary">dapB</name>
    <name evidence="16" type="ORF">MFFC18_38120</name>
</gene>
<comment type="subcellular location">
    <subcellularLocation>
        <location evidence="13">Cytoplasm</location>
    </subcellularLocation>
</comment>
<keyword evidence="7 13" id="KW-0520">NAD</keyword>
<evidence type="ECO:0000256" key="1">
    <source>
        <dbReference type="ARBA" id="ARBA00006642"/>
    </source>
</evidence>
<feature type="binding site" evidence="13">
    <location>
        <begin position="120"/>
        <end position="123"/>
    </location>
    <ligand>
        <name>NAD(+)</name>
        <dbReference type="ChEBI" id="CHEBI:57540"/>
    </ligand>
</feature>
<evidence type="ECO:0000256" key="12">
    <source>
        <dbReference type="ARBA" id="ARBA00049396"/>
    </source>
</evidence>
<dbReference type="SUPFAM" id="SSF55347">
    <property type="entry name" value="Glyceraldehyde-3-phosphate dehydrogenase-like, C-terminal domain"/>
    <property type="match status" value="1"/>
</dbReference>
<comment type="subunit">
    <text evidence="13">Homotetramer.</text>
</comment>
<dbReference type="AlphaFoldDB" id="A0A5B9PB09"/>
<sequence>MSLKISISGAAGRMGQRLIACAAADEDLTVVDAIDRSEHPSVGSDAGLVAGSGESGVNIGSEYCGESEAVIDFSTPDGAKLAIEYCVANKCPLVMATTGLEENDIAAIKSAAETIPVVWAPSMSLAVNLMMKVTEFVGTALKDLDGGVDVEVIERHHRFKVDSPSGTALKFGQIVGDAMGLTHQQHGREGVIGQRPRNEIGYHAIRAGDDPGQHTILFGMLGEKIELHVAASNRDCYALGALAAAKFVAKKTAGLYNMFDVLGLSDGQV</sequence>
<dbReference type="InterPro" id="IPR023940">
    <property type="entry name" value="DHDPR_bac"/>
</dbReference>